<name>A5BHY6_VITVI</name>
<sequence>MASLRDTILGLGQRINGHQAQPLPIPGSTPHDSTTPPPPPPPSGPTIQQDYIVPPPPVQHLMGFPQIDFSSLVQALYSIEEGISRGLWADSSPLDSKGKKSGSRPRSLDVGTIGMTRHRSSRRPPFQREFSGTPYQMIQRDQYRPVAPIRLIGPTYLHSPPQSGLVNLGCPGVTTDPLPTHDTRAVPPPPGGVHLIAFSGDEIFMMGWDGEAPQPISLYEKSDFVGYIPSQQIPRPFSLTPDETYEPPPVSLVYLQHVPPMTPFILFLEKYRPPHRDVQIVTWSGRVLRIQSSFNLLLGRPWIHEADAIPYSLHQKVKFIHERRIITIQSNRYIITLSEPVLHISHSEDDPCIQKMVKPRKFQKGDLVLKVLRGLISDPRGKFRPTWSGPYVIQDLTRDGAA</sequence>
<dbReference type="AlphaFoldDB" id="A5BHY6"/>
<feature type="region of interest" description="Disordered" evidence="1">
    <location>
        <begin position="88"/>
        <end position="129"/>
    </location>
</feature>
<evidence type="ECO:0000313" key="2">
    <source>
        <dbReference type="EMBL" id="CAN65680.1"/>
    </source>
</evidence>
<reference evidence="2" key="1">
    <citation type="journal article" date="2007" name="PLoS ONE">
        <title>The first genome sequence of an elite grapevine cultivar (Pinot noir Vitis vinifera L.): coping with a highly heterozygous genome.</title>
        <authorList>
            <person name="Velasco R."/>
            <person name="Zharkikh A."/>
            <person name="Troggio M."/>
            <person name="Cartwright D.A."/>
            <person name="Cestaro A."/>
            <person name="Pruss D."/>
            <person name="Pindo M."/>
            <person name="FitzGerald L.M."/>
            <person name="Vezzulli S."/>
            <person name="Reid J."/>
            <person name="Malacarne G."/>
            <person name="Iliev D."/>
            <person name="Coppola G."/>
            <person name="Wardell B."/>
            <person name="Micheletti D."/>
            <person name="Macalma T."/>
            <person name="Facci M."/>
            <person name="Mitchell J.T."/>
            <person name="Perazzolli M."/>
            <person name="Eldredge G."/>
            <person name="Gatto P."/>
            <person name="Oyzerski R."/>
            <person name="Moretto M."/>
            <person name="Gutin N."/>
            <person name="Stefanini M."/>
            <person name="Chen Y."/>
            <person name="Segala C."/>
            <person name="Davenport C."/>
            <person name="Dematte L."/>
            <person name="Mraz A."/>
            <person name="Battilana J."/>
            <person name="Stormo K."/>
            <person name="Costa F."/>
            <person name="Tao Q."/>
            <person name="Si-Ammour A."/>
            <person name="Harkins T."/>
            <person name="Lackey A."/>
            <person name="Perbost C."/>
            <person name="Taillon B."/>
            <person name="Stella A."/>
            <person name="Solovyev V."/>
            <person name="Fawcett J.A."/>
            <person name="Sterck L."/>
            <person name="Vandepoele K."/>
            <person name="Grando S.M."/>
            <person name="Toppo S."/>
            <person name="Moser C."/>
            <person name="Lanchbury J."/>
            <person name="Bogden R."/>
            <person name="Skolnick M."/>
            <person name="Sgaramella V."/>
            <person name="Bhatnagar S.K."/>
            <person name="Fontana P."/>
            <person name="Gutin A."/>
            <person name="Van de Peer Y."/>
            <person name="Salamini F."/>
            <person name="Viola R."/>
        </authorList>
    </citation>
    <scope>NUCLEOTIDE SEQUENCE</scope>
</reference>
<dbReference type="EMBL" id="AM460087">
    <property type="protein sequence ID" value="CAN65680.1"/>
    <property type="molecule type" value="Genomic_DNA"/>
</dbReference>
<accession>A5BHY6</accession>
<proteinExistence type="predicted"/>
<gene>
    <name evidence="2" type="ORF">VITISV_044368</name>
</gene>
<feature type="region of interest" description="Disordered" evidence="1">
    <location>
        <begin position="15"/>
        <end position="56"/>
    </location>
</feature>
<protein>
    <submittedName>
        <fullName evidence="2">Uncharacterized protein</fullName>
    </submittedName>
</protein>
<feature type="compositionally biased region" description="Pro residues" evidence="1">
    <location>
        <begin position="35"/>
        <end position="44"/>
    </location>
</feature>
<organism evidence="2">
    <name type="scientific">Vitis vinifera</name>
    <name type="common">Grape</name>
    <dbReference type="NCBI Taxonomy" id="29760"/>
    <lineage>
        <taxon>Eukaryota</taxon>
        <taxon>Viridiplantae</taxon>
        <taxon>Streptophyta</taxon>
        <taxon>Embryophyta</taxon>
        <taxon>Tracheophyta</taxon>
        <taxon>Spermatophyta</taxon>
        <taxon>Magnoliopsida</taxon>
        <taxon>eudicotyledons</taxon>
        <taxon>Gunneridae</taxon>
        <taxon>Pentapetalae</taxon>
        <taxon>rosids</taxon>
        <taxon>Vitales</taxon>
        <taxon>Vitaceae</taxon>
        <taxon>Viteae</taxon>
        <taxon>Vitis</taxon>
    </lineage>
</organism>
<evidence type="ECO:0000256" key="1">
    <source>
        <dbReference type="SAM" id="MobiDB-lite"/>
    </source>
</evidence>